<organism evidence="1 2">
    <name type="scientific">Characodon lateralis</name>
    <dbReference type="NCBI Taxonomy" id="208331"/>
    <lineage>
        <taxon>Eukaryota</taxon>
        <taxon>Metazoa</taxon>
        <taxon>Chordata</taxon>
        <taxon>Craniata</taxon>
        <taxon>Vertebrata</taxon>
        <taxon>Euteleostomi</taxon>
        <taxon>Actinopterygii</taxon>
        <taxon>Neopterygii</taxon>
        <taxon>Teleostei</taxon>
        <taxon>Neoteleostei</taxon>
        <taxon>Acanthomorphata</taxon>
        <taxon>Ovalentaria</taxon>
        <taxon>Atherinomorphae</taxon>
        <taxon>Cyprinodontiformes</taxon>
        <taxon>Goodeidae</taxon>
        <taxon>Characodon</taxon>
    </lineage>
</organism>
<reference evidence="1 2" key="1">
    <citation type="submission" date="2021-06" db="EMBL/GenBank/DDBJ databases">
        <authorList>
            <person name="Palmer J.M."/>
        </authorList>
    </citation>
    <scope>NUCLEOTIDE SEQUENCE [LARGE SCALE GENOMIC DNA]</scope>
    <source>
        <strain evidence="1 2">CL_MEX2019</strain>
        <tissue evidence="1">Muscle</tissue>
    </source>
</reference>
<proteinExistence type="predicted"/>
<dbReference type="EMBL" id="JAHUTJ010000998">
    <property type="protein sequence ID" value="MED6264330.1"/>
    <property type="molecule type" value="Genomic_DNA"/>
</dbReference>
<evidence type="ECO:0000313" key="1">
    <source>
        <dbReference type="EMBL" id="MED6264330.1"/>
    </source>
</evidence>
<protein>
    <submittedName>
        <fullName evidence="1">Uncharacterized protein</fullName>
    </submittedName>
</protein>
<gene>
    <name evidence="1" type="ORF">CHARACLAT_013712</name>
</gene>
<sequence>MFKVVILLKDKPLLQSEVSNVFSPSVTLYSAPFVLPFNSDQLPCHQEGKASPEHDAATTMCHCGEGVSRVTRSVNLISHIVFCTMAIKAQFWTRTTSSTFAVSFIWLLANRTSYVFLSTLVANS</sequence>
<name>A0ABU7CR42_9TELE</name>
<accession>A0ABU7CR42</accession>
<keyword evidence="2" id="KW-1185">Reference proteome</keyword>
<dbReference type="Proteomes" id="UP001352852">
    <property type="component" value="Unassembled WGS sequence"/>
</dbReference>
<comment type="caution">
    <text evidence="1">The sequence shown here is derived from an EMBL/GenBank/DDBJ whole genome shotgun (WGS) entry which is preliminary data.</text>
</comment>
<evidence type="ECO:0000313" key="2">
    <source>
        <dbReference type="Proteomes" id="UP001352852"/>
    </source>
</evidence>